<dbReference type="GO" id="GO:0008270">
    <property type="term" value="F:zinc ion binding"/>
    <property type="evidence" value="ECO:0007669"/>
    <property type="project" value="InterPro"/>
</dbReference>
<gene>
    <name evidence="6" type="ORF">ASPWEDRAFT_41408</name>
</gene>
<dbReference type="GeneID" id="63751398"/>
<dbReference type="SUPFAM" id="SSF57701">
    <property type="entry name" value="Zn2/Cys6 DNA-binding domain"/>
    <property type="match status" value="1"/>
</dbReference>
<proteinExistence type="predicted"/>
<feature type="non-terminal residue" evidence="6">
    <location>
        <position position="1"/>
    </location>
</feature>
<protein>
    <recommendedName>
        <fullName evidence="5">Zn(2)-C6 fungal-type domain-containing protein</fullName>
    </recommendedName>
</protein>
<accession>A0A1L9RMN7</accession>
<reference evidence="7" key="1">
    <citation type="journal article" date="2017" name="Genome Biol.">
        <title>Comparative genomics reveals high biological diversity and specific adaptations in the industrially and medically important fungal genus Aspergillus.</title>
        <authorList>
            <person name="de Vries R.P."/>
            <person name="Riley R."/>
            <person name="Wiebenga A."/>
            <person name="Aguilar-Osorio G."/>
            <person name="Amillis S."/>
            <person name="Uchima C.A."/>
            <person name="Anderluh G."/>
            <person name="Asadollahi M."/>
            <person name="Askin M."/>
            <person name="Barry K."/>
            <person name="Battaglia E."/>
            <person name="Bayram O."/>
            <person name="Benocci T."/>
            <person name="Braus-Stromeyer S.A."/>
            <person name="Caldana C."/>
            <person name="Canovas D."/>
            <person name="Cerqueira G.C."/>
            <person name="Chen F."/>
            <person name="Chen W."/>
            <person name="Choi C."/>
            <person name="Clum A."/>
            <person name="Dos Santos R.A."/>
            <person name="Damasio A.R."/>
            <person name="Diallinas G."/>
            <person name="Emri T."/>
            <person name="Fekete E."/>
            <person name="Flipphi M."/>
            <person name="Freyberg S."/>
            <person name="Gallo A."/>
            <person name="Gournas C."/>
            <person name="Habgood R."/>
            <person name="Hainaut M."/>
            <person name="Harispe M.L."/>
            <person name="Henrissat B."/>
            <person name="Hilden K.S."/>
            <person name="Hope R."/>
            <person name="Hossain A."/>
            <person name="Karabika E."/>
            <person name="Karaffa L."/>
            <person name="Karanyi Z."/>
            <person name="Krasevec N."/>
            <person name="Kuo A."/>
            <person name="Kusch H."/>
            <person name="LaButti K."/>
            <person name="Lagendijk E.L."/>
            <person name="Lapidus A."/>
            <person name="Levasseur A."/>
            <person name="Lindquist E."/>
            <person name="Lipzen A."/>
            <person name="Logrieco A.F."/>
            <person name="MacCabe A."/>
            <person name="Maekelae M.R."/>
            <person name="Malavazi I."/>
            <person name="Melin P."/>
            <person name="Meyer V."/>
            <person name="Mielnichuk N."/>
            <person name="Miskei M."/>
            <person name="Molnar A.P."/>
            <person name="Mule G."/>
            <person name="Ngan C.Y."/>
            <person name="Orejas M."/>
            <person name="Orosz E."/>
            <person name="Ouedraogo J.P."/>
            <person name="Overkamp K.M."/>
            <person name="Park H.-S."/>
            <person name="Perrone G."/>
            <person name="Piumi F."/>
            <person name="Punt P.J."/>
            <person name="Ram A.F."/>
            <person name="Ramon A."/>
            <person name="Rauscher S."/>
            <person name="Record E."/>
            <person name="Riano-Pachon D.M."/>
            <person name="Robert V."/>
            <person name="Roehrig J."/>
            <person name="Ruller R."/>
            <person name="Salamov A."/>
            <person name="Salih N.S."/>
            <person name="Samson R.A."/>
            <person name="Sandor E."/>
            <person name="Sanguinetti M."/>
            <person name="Schuetze T."/>
            <person name="Sepcic K."/>
            <person name="Shelest E."/>
            <person name="Sherlock G."/>
            <person name="Sophianopoulou V."/>
            <person name="Squina F.M."/>
            <person name="Sun H."/>
            <person name="Susca A."/>
            <person name="Todd R.B."/>
            <person name="Tsang A."/>
            <person name="Unkles S.E."/>
            <person name="van de Wiele N."/>
            <person name="van Rossen-Uffink D."/>
            <person name="Oliveira J.V."/>
            <person name="Vesth T.C."/>
            <person name="Visser J."/>
            <person name="Yu J.-H."/>
            <person name="Zhou M."/>
            <person name="Andersen M.R."/>
            <person name="Archer D.B."/>
            <person name="Baker S.E."/>
            <person name="Benoit I."/>
            <person name="Brakhage A.A."/>
            <person name="Braus G.H."/>
            <person name="Fischer R."/>
            <person name="Frisvad J.C."/>
            <person name="Goldman G.H."/>
            <person name="Houbraken J."/>
            <person name="Oakley B."/>
            <person name="Pocsi I."/>
            <person name="Scazzocchio C."/>
            <person name="Seiboth B."/>
            <person name="vanKuyk P.A."/>
            <person name="Wortman J."/>
            <person name="Dyer P.S."/>
            <person name="Grigoriev I.V."/>
        </authorList>
    </citation>
    <scope>NUCLEOTIDE SEQUENCE [LARGE SCALE GENOMIC DNA]</scope>
    <source>
        <strain evidence="7">DTO 134E9</strain>
    </source>
</reference>
<evidence type="ECO:0000313" key="6">
    <source>
        <dbReference type="EMBL" id="OJJ36196.1"/>
    </source>
</evidence>
<dbReference type="Pfam" id="PF00172">
    <property type="entry name" value="Zn_clus"/>
    <property type="match status" value="1"/>
</dbReference>
<dbReference type="PROSITE" id="PS50048">
    <property type="entry name" value="ZN2_CY6_FUNGAL_2"/>
    <property type="match status" value="1"/>
</dbReference>
<dbReference type="InterPro" id="IPR001138">
    <property type="entry name" value="Zn2Cys6_DnaBD"/>
</dbReference>
<evidence type="ECO:0000256" key="4">
    <source>
        <dbReference type="ARBA" id="ARBA00023242"/>
    </source>
</evidence>
<keyword evidence="4" id="KW-0539">Nucleus</keyword>
<keyword evidence="3" id="KW-0804">Transcription</keyword>
<dbReference type="PANTHER" id="PTHR38111">
    <property type="entry name" value="ZN(2)-C6 FUNGAL-TYPE DOMAIN-CONTAINING PROTEIN-RELATED"/>
    <property type="match status" value="1"/>
</dbReference>
<keyword evidence="7" id="KW-1185">Reference proteome</keyword>
<dbReference type="GO" id="GO:0000981">
    <property type="term" value="F:DNA-binding transcription factor activity, RNA polymerase II-specific"/>
    <property type="evidence" value="ECO:0007669"/>
    <property type="project" value="InterPro"/>
</dbReference>
<dbReference type="RefSeq" id="XP_040689872.1">
    <property type="nucleotide sequence ID" value="XM_040835550.1"/>
</dbReference>
<dbReference type="SMART" id="SM00066">
    <property type="entry name" value="GAL4"/>
    <property type="match status" value="1"/>
</dbReference>
<keyword evidence="2" id="KW-0238">DNA-binding</keyword>
<sequence>MPGVPSSRGCEACRKQKKKCDQLKPACSRCARLKIPCVGAGQQRFKFKDQAVALRSNGTTKSPRSISPVEVLLRSPSNEMTVLSSAFVSALEITDTRYDLSCYGGFIKNIPRRLGTNEVLDAAVAAMTPAFSAICSRQQSVEAFTKYGQALNALRVGLNNPVTATSLDTLCAIYLIMICQAWIGASDDNQFTSHGEGMEHVLKAITENNWHDSIDEEMLITLCMPVIIEAIFNPRIKLGSWFHKLTATFIPKRPLVSNDGTPFQCLRLHNIGKLPLFVRDPEAHFFDIQDFYRQLKKEYPILREHTKKAKLQASSTATRKPTMLDIKILSRFQAACGITLSLAVILNRILAAFDPDDVSLDEYSVLFCDDIMLLAKDAGRHRPLGAGYMVLCLMAAWSATSDKSRLSEIEEILIDYQNDFSSTRWREGCMFFKYTYESLRVRLLTQALSSVGMEQIHEVDII</sequence>
<dbReference type="VEuPathDB" id="FungiDB:ASPWEDRAFT_41408"/>
<dbReference type="PROSITE" id="PS00463">
    <property type="entry name" value="ZN2_CY6_FUNGAL_1"/>
    <property type="match status" value="1"/>
</dbReference>
<dbReference type="Proteomes" id="UP000184383">
    <property type="component" value="Unassembled WGS sequence"/>
</dbReference>
<dbReference type="AlphaFoldDB" id="A0A1L9RMN7"/>
<dbReference type="InterPro" id="IPR053178">
    <property type="entry name" value="Osmoadaptation_assoc"/>
</dbReference>
<dbReference type="STRING" id="1073089.A0A1L9RMN7"/>
<evidence type="ECO:0000256" key="2">
    <source>
        <dbReference type="ARBA" id="ARBA00023125"/>
    </source>
</evidence>
<dbReference type="InterPro" id="IPR036864">
    <property type="entry name" value="Zn2-C6_fun-type_DNA-bd_sf"/>
</dbReference>
<evidence type="ECO:0000313" key="7">
    <source>
        <dbReference type="Proteomes" id="UP000184383"/>
    </source>
</evidence>
<evidence type="ECO:0000259" key="5">
    <source>
        <dbReference type="PROSITE" id="PS50048"/>
    </source>
</evidence>
<dbReference type="OrthoDB" id="4314040at2759"/>
<organism evidence="6 7">
    <name type="scientific">Aspergillus wentii DTO 134E9</name>
    <dbReference type="NCBI Taxonomy" id="1073089"/>
    <lineage>
        <taxon>Eukaryota</taxon>
        <taxon>Fungi</taxon>
        <taxon>Dikarya</taxon>
        <taxon>Ascomycota</taxon>
        <taxon>Pezizomycotina</taxon>
        <taxon>Eurotiomycetes</taxon>
        <taxon>Eurotiomycetidae</taxon>
        <taxon>Eurotiales</taxon>
        <taxon>Aspergillaceae</taxon>
        <taxon>Aspergillus</taxon>
        <taxon>Aspergillus subgen. Cremei</taxon>
    </lineage>
</organism>
<name>A0A1L9RMN7_ASPWE</name>
<dbReference type="GO" id="GO:0003677">
    <property type="term" value="F:DNA binding"/>
    <property type="evidence" value="ECO:0007669"/>
    <property type="project" value="UniProtKB-KW"/>
</dbReference>
<dbReference type="EMBL" id="KV878212">
    <property type="protein sequence ID" value="OJJ36196.1"/>
    <property type="molecule type" value="Genomic_DNA"/>
</dbReference>
<evidence type="ECO:0000256" key="1">
    <source>
        <dbReference type="ARBA" id="ARBA00023015"/>
    </source>
</evidence>
<dbReference type="Gene3D" id="4.10.240.10">
    <property type="entry name" value="Zn(2)-C6 fungal-type DNA-binding domain"/>
    <property type="match status" value="1"/>
</dbReference>
<dbReference type="CDD" id="cd00067">
    <property type="entry name" value="GAL4"/>
    <property type="match status" value="1"/>
</dbReference>
<keyword evidence="1" id="KW-0805">Transcription regulation</keyword>
<feature type="domain" description="Zn(2)-C6 fungal-type" evidence="5">
    <location>
        <begin position="9"/>
        <end position="38"/>
    </location>
</feature>
<dbReference type="PANTHER" id="PTHR38111:SF11">
    <property type="entry name" value="TRANSCRIPTION FACTOR DOMAIN-CONTAINING PROTEIN-RELATED"/>
    <property type="match status" value="1"/>
</dbReference>
<evidence type="ECO:0000256" key="3">
    <source>
        <dbReference type="ARBA" id="ARBA00023163"/>
    </source>
</evidence>